<name>A0A7C5JY43_THELI</name>
<proteinExistence type="predicted"/>
<accession>A0A7C5JY43</accession>
<protein>
    <recommendedName>
        <fullName evidence="2">Tetratricopeptide repeat protein</fullName>
    </recommendedName>
</protein>
<organism evidence="1">
    <name type="scientific">Thermococcus litoralis</name>
    <dbReference type="NCBI Taxonomy" id="2265"/>
    <lineage>
        <taxon>Archaea</taxon>
        <taxon>Methanobacteriati</taxon>
        <taxon>Methanobacteriota</taxon>
        <taxon>Thermococci</taxon>
        <taxon>Thermococcales</taxon>
        <taxon>Thermococcaceae</taxon>
        <taxon>Thermococcus</taxon>
    </lineage>
</organism>
<evidence type="ECO:0000313" key="1">
    <source>
        <dbReference type="EMBL" id="HHI00260.1"/>
    </source>
</evidence>
<comment type="caution">
    <text evidence="1">The sequence shown here is derived from an EMBL/GenBank/DDBJ whole genome shotgun (WGS) entry which is preliminary data.</text>
</comment>
<dbReference type="Proteomes" id="UP000886217">
    <property type="component" value="Unassembled WGS sequence"/>
</dbReference>
<evidence type="ECO:0008006" key="2">
    <source>
        <dbReference type="Google" id="ProtNLM"/>
    </source>
</evidence>
<sequence>MTKREEIIATLFKEAQRALNEREIEVAKKKFDEVMHLSEGSYPWIYFEACFGLVDAFIEEGNYSGAVKCSIKALLNAPDEEMFSLGAERLKNVLAIIKKNNKIDSLKNRLEILISQTSPNKDLQTFVMALDAFTKGNLKEAQLLTRNIRSEKLKEIIKSLME</sequence>
<gene>
    <name evidence="1" type="ORF">ENL40_02095</name>
</gene>
<dbReference type="AlphaFoldDB" id="A0A7C5JY43"/>
<reference evidence="1" key="1">
    <citation type="journal article" date="2020" name="mSystems">
        <title>Genome- and Community-Level Interaction Insights into Carbon Utilization and Element Cycling Functions of Hydrothermarchaeota in Hydrothermal Sediment.</title>
        <authorList>
            <person name="Zhou Z."/>
            <person name="Liu Y."/>
            <person name="Xu W."/>
            <person name="Pan J."/>
            <person name="Luo Z.H."/>
            <person name="Li M."/>
        </authorList>
    </citation>
    <scope>NUCLEOTIDE SEQUENCE [LARGE SCALE GENOMIC DNA]</scope>
    <source>
        <strain evidence="1">HyVt-93</strain>
    </source>
</reference>
<dbReference type="EMBL" id="DRTU01000090">
    <property type="protein sequence ID" value="HHI00260.1"/>
    <property type="molecule type" value="Genomic_DNA"/>
</dbReference>